<evidence type="ECO:0000313" key="1">
    <source>
        <dbReference type="EMBL" id="MFC1850000.1"/>
    </source>
</evidence>
<dbReference type="Proteomes" id="UP001594351">
    <property type="component" value="Unassembled WGS sequence"/>
</dbReference>
<dbReference type="EMBL" id="JBHPBY010000070">
    <property type="protein sequence ID" value="MFC1850000.1"/>
    <property type="molecule type" value="Genomic_DNA"/>
</dbReference>
<gene>
    <name evidence="1" type="ORF">ACFL27_07405</name>
</gene>
<comment type="caution">
    <text evidence="1">The sequence shown here is derived from an EMBL/GenBank/DDBJ whole genome shotgun (WGS) entry which is preliminary data.</text>
</comment>
<evidence type="ECO:0000313" key="2">
    <source>
        <dbReference type="Proteomes" id="UP001594351"/>
    </source>
</evidence>
<dbReference type="Pfam" id="PF25734">
    <property type="entry name" value="RelB_like_antitoxin"/>
    <property type="match status" value="1"/>
</dbReference>
<evidence type="ECO:0008006" key="3">
    <source>
        <dbReference type="Google" id="ProtNLM"/>
    </source>
</evidence>
<proteinExistence type="predicted"/>
<protein>
    <recommendedName>
        <fullName evidence="3">CopG family transcriptional regulator</fullName>
    </recommendedName>
</protein>
<keyword evidence="2" id="KW-1185">Reference proteome</keyword>
<organism evidence="1 2">
    <name type="scientific">candidate division CSSED10-310 bacterium</name>
    <dbReference type="NCBI Taxonomy" id="2855610"/>
    <lineage>
        <taxon>Bacteria</taxon>
        <taxon>Bacteria division CSSED10-310</taxon>
    </lineage>
</organism>
<name>A0ABV6YUW9_UNCC1</name>
<dbReference type="InterPro" id="IPR057930">
    <property type="entry name" value="Antitoxin_put"/>
</dbReference>
<accession>A0ABV6YUW9</accession>
<sequence>MSFTIEENKIKDLFKQALVELFQERREFIHDLLAEFIEDYAMINAIKEGENTENVTKDEVFEILEGAS</sequence>
<reference evidence="1 2" key="1">
    <citation type="submission" date="2024-09" db="EMBL/GenBank/DDBJ databases">
        <title>Laminarin stimulates single cell rates of sulfate reduction while oxygen inhibits transcriptomic activity in coastal marine sediment.</title>
        <authorList>
            <person name="Lindsay M."/>
            <person name="Orcutt B."/>
            <person name="Emerson D."/>
            <person name="Stepanauskas R."/>
            <person name="D'Angelo T."/>
        </authorList>
    </citation>
    <scope>NUCLEOTIDE SEQUENCE [LARGE SCALE GENOMIC DNA]</scope>
    <source>
        <strain evidence="1">SAG AM-311-K15</strain>
    </source>
</reference>